<keyword evidence="1" id="KW-0472">Membrane</keyword>
<name>M1D401_SOLTU</name>
<evidence type="ECO:0000313" key="2">
    <source>
        <dbReference type="EnsemblPlants" id="PGSC0003DMT400080805"/>
    </source>
</evidence>
<sequence>MYLNAEQHQRTLDWFFLCLLTTICMLQGWVILRDTVPLIELARSHAARLKWDARVIEVESSDEKLLICQKPFSRRQAS</sequence>
<reference evidence="3" key="1">
    <citation type="journal article" date="2011" name="Nature">
        <title>Genome sequence and analysis of the tuber crop potato.</title>
        <authorList>
            <consortium name="The Potato Genome Sequencing Consortium"/>
        </authorList>
    </citation>
    <scope>NUCLEOTIDE SEQUENCE [LARGE SCALE GENOMIC DNA]</scope>
    <source>
        <strain evidence="3">cv. DM1-3 516 R44</strain>
    </source>
</reference>
<dbReference type="ExpressionAtlas" id="M1D401">
    <property type="expression patterns" value="baseline"/>
</dbReference>
<organism evidence="2 3">
    <name type="scientific">Solanum tuberosum</name>
    <name type="common">Potato</name>
    <dbReference type="NCBI Taxonomy" id="4113"/>
    <lineage>
        <taxon>Eukaryota</taxon>
        <taxon>Viridiplantae</taxon>
        <taxon>Streptophyta</taxon>
        <taxon>Embryophyta</taxon>
        <taxon>Tracheophyta</taxon>
        <taxon>Spermatophyta</taxon>
        <taxon>Magnoliopsida</taxon>
        <taxon>eudicotyledons</taxon>
        <taxon>Gunneridae</taxon>
        <taxon>Pentapetalae</taxon>
        <taxon>asterids</taxon>
        <taxon>lamiids</taxon>
        <taxon>Solanales</taxon>
        <taxon>Solanaceae</taxon>
        <taxon>Solanoideae</taxon>
        <taxon>Solaneae</taxon>
        <taxon>Solanum</taxon>
    </lineage>
</organism>
<accession>M1D401</accession>
<keyword evidence="1" id="KW-1133">Transmembrane helix</keyword>
<dbReference type="Gramene" id="PGSC0003DMT400080805">
    <property type="protein sequence ID" value="PGSC0003DMT400080805"/>
    <property type="gene ID" value="PGSC0003DMG400031473"/>
</dbReference>
<proteinExistence type="predicted"/>
<reference evidence="2" key="2">
    <citation type="submission" date="2015-06" db="UniProtKB">
        <authorList>
            <consortium name="EnsemblPlants"/>
        </authorList>
    </citation>
    <scope>IDENTIFICATION</scope>
    <source>
        <strain evidence="2">DM1-3 516 R44</strain>
    </source>
</reference>
<dbReference type="AlphaFoldDB" id="M1D401"/>
<dbReference type="OrthoDB" id="2013972at2759"/>
<keyword evidence="3" id="KW-1185">Reference proteome</keyword>
<dbReference type="HOGENOM" id="CLU_197858_0_0_1"/>
<dbReference type="Proteomes" id="UP000011115">
    <property type="component" value="Unassembled WGS sequence"/>
</dbReference>
<keyword evidence="1" id="KW-0812">Transmembrane</keyword>
<dbReference type="EnsemblPlants" id="PGSC0003DMT400080805">
    <property type="protein sequence ID" value="PGSC0003DMT400080805"/>
    <property type="gene ID" value="PGSC0003DMG400031473"/>
</dbReference>
<evidence type="ECO:0000313" key="3">
    <source>
        <dbReference type="Proteomes" id="UP000011115"/>
    </source>
</evidence>
<gene>
    <name evidence="2" type="primary">LOC102603054</name>
</gene>
<protein>
    <submittedName>
        <fullName evidence="2">S-adenosylmethionine-dependent methyltransferase</fullName>
    </submittedName>
</protein>
<evidence type="ECO:0000256" key="1">
    <source>
        <dbReference type="SAM" id="Phobius"/>
    </source>
</evidence>
<feature type="transmembrane region" description="Helical" evidence="1">
    <location>
        <begin position="12"/>
        <end position="32"/>
    </location>
</feature>